<protein>
    <submittedName>
        <fullName evidence="2">Uncharacterized protein</fullName>
    </submittedName>
</protein>
<organism evidence="2 3">
    <name type="scientific">Echria macrotheca</name>
    <dbReference type="NCBI Taxonomy" id="438768"/>
    <lineage>
        <taxon>Eukaryota</taxon>
        <taxon>Fungi</taxon>
        <taxon>Dikarya</taxon>
        <taxon>Ascomycota</taxon>
        <taxon>Pezizomycotina</taxon>
        <taxon>Sordariomycetes</taxon>
        <taxon>Sordariomycetidae</taxon>
        <taxon>Sordariales</taxon>
        <taxon>Schizotheciaceae</taxon>
        <taxon>Echria</taxon>
    </lineage>
</organism>
<keyword evidence="1" id="KW-0472">Membrane</keyword>
<proteinExistence type="predicted"/>
<evidence type="ECO:0000313" key="3">
    <source>
        <dbReference type="Proteomes" id="UP001239445"/>
    </source>
</evidence>
<feature type="transmembrane region" description="Helical" evidence="1">
    <location>
        <begin position="12"/>
        <end position="34"/>
    </location>
</feature>
<dbReference type="AlphaFoldDB" id="A0AAJ0BF17"/>
<keyword evidence="3" id="KW-1185">Reference proteome</keyword>
<accession>A0AAJ0BF17</accession>
<dbReference type="Proteomes" id="UP001239445">
    <property type="component" value="Unassembled WGS sequence"/>
</dbReference>
<name>A0AAJ0BF17_9PEZI</name>
<sequence length="70" mass="7865">MCISLSYRSGMIAVYTLSGAGRTFLLYTIAFLASLTSCTVQMRDQYRWPCIASFAFSFALPRMRHSVRAA</sequence>
<evidence type="ECO:0000256" key="1">
    <source>
        <dbReference type="SAM" id="Phobius"/>
    </source>
</evidence>
<reference evidence="2" key="1">
    <citation type="submission" date="2023-06" db="EMBL/GenBank/DDBJ databases">
        <title>Genome-scale phylogeny and comparative genomics of the fungal order Sordariales.</title>
        <authorList>
            <consortium name="Lawrence Berkeley National Laboratory"/>
            <person name="Hensen N."/>
            <person name="Bonometti L."/>
            <person name="Westerberg I."/>
            <person name="Brannstrom I.O."/>
            <person name="Guillou S."/>
            <person name="Cros-Aarteil S."/>
            <person name="Calhoun S."/>
            <person name="Haridas S."/>
            <person name="Kuo A."/>
            <person name="Mondo S."/>
            <person name="Pangilinan J."/>
            <person name="Riley R."/>
            <person name="Labutti K."/>
            <person name="Andreopoulos B."/>
            <person name="Lipzen A."/>
            <person name="Chen C."/>
            <person name="Yanf M."/>
            <person name="Daum C."/>
            <person name="Ng V."/>
            <person name="Clum A."/>
            <person name="Steindorff A."/>
            <person name="Ohm R."/>
            <person name="Martin F."/>
            <person name="Silar P."/>
            <person name="Natvig D."/>
            <person name="Lalanne C."/>
            <person name="Gautier V."/>
            <person name="Ament-Velasquez S.L."/>
            <person name="Kruys A."/>
            <person name="Hutchinson M.I."/>
            <person name="Powell A.J."/>
            <person name="Barry K."/>
            <person name="Miller A.N."/>
            <person name="Grigoriev I.V."/>
            <person name="Debuchy R."/>
            <person name="Gladieux P."/>
            <person name="Thoren M.H."/>
            <person name="Johannesson H."/>
        </authorList>
    </citation>
    <scope>NUCLEOTIDE SEQUENCE</scope>
    <source>
        <strain evidence="2">PSN4</strain>
    </source>
</reference>
<comment type="caution">
    <text evidence="2">The sequence shown here is derived from an EMBL/GenBank/DDBJ whole genome shotgun (WGS) entry which is preliminary data.</text>
</comment>
<dbReference type="EMBL" id="MU839831">
    <property type="protein sequence ID" value="KAK1757051.1"/>
    <property type="molecule type" value="Genomic_DNA"/>
</dbReference>
<keyword evidence="1" id="KW-1133">Transmembrane helix</keyword>
<gene>
    <name evidence="2" type="ORF">QBC47DRAFT_378321</name>
</gene>
<keyword evidence="1" id="KW-0812">Transmembrane</keyword>
<evidence type="ECO:0000313" key="2">
    <source>
        <dbReference type="EMBL" id="KAK1757051.1"/>
    </source>
</evidence>